<dbReference type="AlphaFoldDB" id="A0AAN7JQ60"/>
<dbReference type="EMBL" id="JAXIOK010000017">
    <property type="protein sequence ID" value="KAK4751123.1"/>
    <property type="molecule type" value="Genomic_DNA"/>
</dbReference>
<organism evidence="2 3">
    <name type="scientific">Trapa incisa</name>
    <dbReference type="NCBI Taxonomy" id="236973"/>
    <lineage>
        <taxon>Eukaryota</taxon>
        <taxon>Viridiplantae</taxon>
        <taxon>Streptophyta</taxon>
        <taxon>Embryophyta</taxon>
        <taxon>Tracheophyta</taxon>
        <taxon>Spermatophyta</taxon>
        <taxon>Magnoliopsida</taxon>
        <taxon>eudicotyledons</taxon>
        <taxon>Gunneridae</taxon>
        <taxon>Pentapetalae</taxon>
        <taxon>rosids</taxon>
        <taxon>malvids</taxon>
        <taxon>Myrtales</taxon>
        <taxon>Lythraceae</taxon>
        <taxon>Trapa</taxon>
    </lineage>
</organism>
<evidence type="ECO:0000256" key="1">
    <source>
        <dbReference type="SAM" id="Phobius"/>
    </source>
</evidence>
<keyword evidence="1" id="KW-0472">Membrane</keyword>
<accession>A0AAN7JQ60</accession>
<reference evidence="2 3" key="1">
    <citation type="journal article" date="2023" name="Hortic Res">
        <title>Pangenome of water caltrop reveals structural variations and asymmetric subgenome divergence after allopolyploidization.</title>
        <authorList>
            <person name="Zhang X."/>
            <person name="Chen Y."/>
            <person name="Wang L."/>
            <person name="Yuan Y."/>
            <person name="Fang M."/>
            <person name="Shi L."/>
            <person name="Lu R."/>
            <person name="Comes H.P."/>
            <person name="Ma Y."/>
            <person name="Chen Y."/>
            <person name="Huang G."/>
            <person name="Zhou Y."/>
            <person name="Zheng Z."/>
            <person name="Qiu Y."/>
        </authorList>
    </citation>
    <scope>NUCLEOTIDE SEQUENCE [LARGE SCALE GENOMIC DNA]</scope>
    <source>
        <tissue evidence="2">Roots</tissue>
    </source>
</reference>
<keyword evidence="1" id="KW-1133">Transmembrane helix</keyword>
<keyword evidence="3" id="KW-1185">Reference proteome</keyword>
<feature type="transmembrane region" description="Helical" evidence="1">
    <location>
        <begin position="12"/>
        <end position="29"/>
    </location>
</feature>
<evidence type="ECO:0000313" key="2">
    <source>
        <dbReference type="EMBL" id="KAK4751123.1"/>
    </source>
</evidence>
<sequence>MGDSGNKNKLAVVIVSTFILVVIGAALTVDLKNHGSGDGHGAFHQTISNKVVEALCMHTDFFFAPKALGL</sequence>
<comment type="caution">
    <text evidence="2">The sequence shown here is derived from an EMBL/GenBank/DDBJ whole genome shotgun (WGS) entry which is preliminary data.</text>
</comment>
<gene>
    <name evidence="2" type="ORF">SAY87_004605</name>
</gene>
<keyword evidence="1" id="KW-0812">Transmembrane</keyword>
<evidence type="ECO:0000313" key="3">
    <source>
        <dbReference type="Proteomes" id="UP001345219"/>
    </source>
</evidence>
<protein>
    <submittedName>
        <fullName evidence="2">Uncharacterized protein</fullName>
    </submittedName>
</protein>
<dbReference type="Proteomes" id="UP001345219">
    <property type="component" value="Chromosome 4"/>
</dbReference>
<name>A0AAN7JQ60_9MYRT</name>
<proteinExistence type="predicted"/>